<dbReference type="InterPro" id="IPR012827">
    <property type="entry name" value="Hemerythrin_metal-bd"/>
</dbReference>
<evidence type="ECO:0000259" key="5">
    <source>
        <dbReference type="Pfam" id="PF01814"/>
    </source>
</evidence>
<dbReference type="GO" id="GO:0046872">
    <property type="term" value="F:metal ion binding"/>
    <property type="evidence" value="ECO:0007669"/>
    <property type="project" value="UniProtKB-KW"/>
</dbReference>
<dbReference type="InterPro" id="IPR050669">
    <property type="entry name" value="Hemerythrin"/>
</dbReference>
<dbReference type="SUPFAM" id="SSF47188">
    <property type="entry name" value="Hemerythrin-like"/>
    <property type="match status" value="1"/>
</dbReference>
<dbReference type="PANTHER" id="PTHR37164">
    <property type="entry name" value="BACTERIOHEMERYTHRIN"/>
    <property type="match status" value="1"/>
</dbReference>
<organism evidence="6 7">
    <name type="scientific">Desulfoluna butyratoxydans</name>
    <dbReference type="NCBI Taxonomy" id="231438"/>
    <lineage>
        <taxon>Bacteria</taxon>
        <taxon>Pseudomonadati</taxon>
        <taxon>Thermodesulfobacteriota</taxon>
        <taxon>Desulfobacteria</taxon>
        <taxon>Desulfobacterales</taxon>
        <taxon>Desulfolunaceae</taxon>
        <taxon>Desulfoluna</taxon>
    </lineage>
</organism>
<feature type="domain" description="Hemerythrin-like" evidence="5">
    <location>
        <begin position="16"/>
        <end position="126"/>
    </location>
</feature>
<dbReference type="InterPro" id="IPR012312">
    <property type="entry name" value="Hemerythrin-like"/>
</dbReference>
<proteinExistence type="inferred from homology"/>
<dbReference type="Proteomes" id="UP000507962">
    <property type="component" value="Unassembled WGS sequence"/>
</dbReference>
<evidence type="ECO:0000256" key="2">
    <source>
        <dbReference type="ARBA" id="ARBA00022621"/>
    </source>
</evidence>
<gene>
    <name evidence="6" type="ORF">MSL71_4390</name>
</gene>
<dbReference type="AlphaFoldDB" id="A0A4V6IKY0"/>
<sequence>MTDPLVWTEAISVNIPDIDSQHKALFGIINDLIAIHERGGDPNEVLTQIGRLMDYSDRHFLTEENLMAKHNFPGFTEHNRAHMAYMEQVDLFINEYRADTQGLLHDMLEFLTHWWRAHVSHTDTLYAHHIHPS</sequence>
<dbReference type="NCBIfam" id="TIGR02481">
    <property type="entry name" value="hemeryth_dom"/>
    <property type="match status" value="1"/>
</dbReference>
<accession>A0A4V6IKY0</accession>
<dbReference type="PANTHER" id="PTHR37164:SF1">
    <property type="entry name" value="BACTERIOHEMERYTHRIN"/>
    <property type="match status" value="1"/>
</dbReference>
<name>A0A4V6IKY0_9BACT</name>
<evidence type="ECO:0000256" key="4">
    <source>
        <dbReference type="ARBA" id="ARBA00023004"/>
    </source>
</evidence>
<protein>
    <submittedName>
        <fullName evidence="6">Haemerythrin-like</fullName>
    </submittedName>
</protein>
<evidence type="ECO:0000256" key="1">
    <source>
        <dbReference type="ARBA" id="ARBA00010587"/>
    </source>
</evidence>
<dbReference type="InterPro" id="IPR035938">
    <property type="entry name" value="Hemerythrin-like_sf"/>
</dbReference>
<keyword evidence="3" id="KW-0479">Metal-binding</keyword>
<dbReference type="EMBL" id="CAADHO010000001">
    <property type="protein sequence ID" value="VFQ42818.1"/>
    <property type="molecule type" value="Genomic_DNA"/>
</dbReference>
<keyword evidence="2" id="KW-0813">Transport</keyword>
<comment type="similarity">
    <text evidence="1">Belongs to the hemerythrin family.</text>
</comment>
<keyword evidence="4" id="KW-0408">Iron</keyword>
<evidence type="ECO:0000313" key="7">
    <source>
        <dbReference type="Proteomes" id="UP000507962"/>
    </source>
</evidence>
<evidence type="ECO:0000313" key="6">
    <source>
        <dbReference type="EMBL" id="VFQ42818.1"/>
    </source>
</evidence>
<dbReference type="RefSeq" id="WP_180137026.1">
    <property type="nucleotide sequence ID" value="NZ_CAADHO010000001.1"/>
</dbReference>
<keyword evidence="2" id="KW-0561">Oxygen transport</keyword>
<keyword evidence="7" id="KW-1185">Reference proteome</keyword>
<dbReference type="Gene3D" id="1.20.120.50">
    <property type="entry name" value="Hemerythrin-like"/>
    <property type="match status" value="1"/>
</dbReference>
<dbReference type="Pfam" id="PF01814">
    <property type="entry name" value="Hemerythrin"/>
    <property type="match status" value="1"/>
</dbReference>
<dbReference type="InterPro" id="IPR016131">
    <property type="entry name" value="Haemerythrin_Fe_BS"/>
</dbReference>
<reference evidence="6 7" key="1">
    <citation type="submission" date="2019-03" db="EMBL/GenBank/DDBJ databases">
        <authorList>
            <person name="Nijsse B."/>
        </authorList>
    </citation>
    <scope>NUCLEOTIDE SEQUENCE [LARGE SCALE GENOMIC DNA]</scope>
    <source>
        <strain evidence="6">Desulfoluna butyratoxydans MSL71</strain>
    </source>
</reference>
<dbReference type="CDD" id="cd12107">
    <property type="entry name" value="Hemerythrin"/>
    <property type="match status" value="1"/>
</dbReference>
<evidence type="ECO:0000256" key="3">
    <source>
        <dbReference type="ARBA" id="ARBA00022723"/>
    </source>
</evidence>
<dbReference type="PROSITE" id="PS00550">
    <property type="entry name" value="HEMERYTHRINS"/>
    <property type="match status" value="1"/>
</dbReference>
<dbReference type="NCBIfam" id="NF033749">
    <property type="entry name" value="bact_hemeryth"/>
    <property type="match status" value="1"/>
</dbReference>
<dbReference type="GO" id="GO:0005344">
    <property type="term" value="F:oxygen carrier activity"/>
    <property type="evidence" value="ECO:0007669"/>
    <property type="project" value="UniProtKB-KW"/>
</dbReference>